<dbReference type="PROSITE" id="PS50113">
    <property type="entry name" value="PAC"/>
    <property type="match status" value="1"/>
</dbReference>
<dbReference type="SUPFAM" id="SSF55785">
    <property type="entry name" value="PYP-like sensor domain (PAS domain)"/>
    <property type="match status" value="2"/>
</dbReference>
<dbReference type="FunFam" id="3.30.565.10:FF:000006">
    <property type="entry name" value="Sensor histidine kinase WalK"/>
    <property type="match status" value="1"/>
</dbReference>
<dbReference type="InterPro" id="IPR001610">
    <property type="entry name" value="PAC"/>
</dbReference>
<dbReference type="EMBL" id="QJJK01000017">
    <property type="protein sequence ID" value="PXW52144.1"/>
    <property type="molecule type" value="Genomic_DNA"/>
</dbReference>
<dbReference type="SMART" id="SM00086">
    <property type="entry name" value="PAC"/>
    <property type="match status" value="1"/>
</dbReference>
<gene>
    <name evidence="7" type="ORF">C7450_1175</name>
</gene>
<dbReference type="PANTHER" id="PTHR43047">
    <property type="entry name" value="TWO-COMPONENT HISTIDINE PROTEIN KINASE"/>
    <property type="match status" value="1"/>
</dbReference>
<dbReference type="Pfam" id="PF08447">
    <property type="entry name" value="PAS_3"/>
    <property type="match status" value="1"/>
</dbReference>
<dbReference type="Pfam" id="PF02518">
    <property type="entry name" value="HATPase_c"/>
    <property type="match status" value="1"/>
</dbReference>
<dbReference type="OrthoDB" id="9801651at2"/>
<dbReference type="CDD" id="cd00082">
    <property type="entry name" value="HisKA"/>
    <property type="match status" value="1"/>
</dbReference>
<evidence type="ECO:0000313" key="7">
    <source>
        <dbReference type="EMBL" id="PXW52144.1"/>
    </source>
</evidence>
<proteinExistence type="predicted"/>
<accession>A0A2V3TT04</accession>
<sequence>MARIDATCVPARAGTVLGIARSIANPAYRRLARMEPWLRLAVPALLGVFLTSLIVGAVIQALDARRDAVQEATQSIELIATLTESYLAQRTPDVARLGETAAGVLAQALPDAATDNQRTILVANKDGRVVAASHVDLGPHASLIDIIGPGQPLTTFTDRAGVMQITLPNGQDALATARSLPALGQIVVVQPMSGVLAGWKARLYGQATLLAAAAFVLISIALAYFMQAERARAADDVCDRVKDRVDAALNRGRCGLWDWDIARGRLYWSDSMYAMLGYERRSEFLSFGEVNRLVHPDDTDLYGMADLLASSQASAIDHDFRICNAAGDWVWIKARAEIVEGEEGEGPHLVGIAMDITEQRRLAERTATADMRLRDAIETISEAFVLWDADNRLVMCNSKFQKLRDLPPDAVITGMAYEDLMAASDAPLIATHPVAHDGPKIGARSFEAELGDGRWLRINERRTKDGGYVSVGTDITDLKRHEEQLIDSERRLLLTVSDLRRSRHKLEAQATQLADLAERYLEQKAAAEGANRAKSEFLANMSHELRTPLNAIIGFSEVMESGIFGALGNEKYNEYCRDIRHSGQYLLSVITDILDMSRIEAGRVRLEKEALTVDEIIGDAAQAVAKDADAKDITLEVDPLPGVGLLADRRAMQQMLVNILRNAVKFTPDGGRVSVRARPAADAVNIYIEDNGIGIPGEAVKKLGRPFEQVETEMSKTYKGSGLGLAIARSLAELHGGSLRIRSNVGAGTIVLVHLPLEQMRRRAA</sequence>
<dbReference type="Gene3D" id="3.30.565.10">
    <property type="entry name" value="Histidine kinase-like ATPase, C-terminal domain"/>
    <property type="match status" value="1"/>
</dbReference>
<dbReference type="InterPro" id="IPR004358">
    <property type="entry name" value="Sig_transdc_His_kin-like_C"/>
</dbReference>
<keyword evidence="5 7" id="KW-0418">Kinase</keyword>
<dbReference type="InterPro" id="IPR036097">
    <property type="entry name" value="HisK_dim/P_sf"/>
</dbReference>
<comment type="catalytic activity">
    <reaction evidence="1">
        <text>ATP + protein L-histidine = ADP + protein N-phospho-L-histidine.</text>
        <dbReference type="EC" id="2.7.13.3"/>
    </reaction>
</comment>
<keyword evidence="6" id="KW-0472">Membrane</keyword>
<dbReference type="InterPro" id="IPR005467">
    <property type="entry name" value="His_kinase_dom"/>
</dbReference>
<dbReference type="InterPro" id="IPR000014">
    <property type="entry name" value="PAS"/>
</dbReference>
<dbReference type="InterPro" id="IPR013655">
    <property type="entry name" value="PAS_fold_3"/>
</dbReference>
<dbReference type="InterPro" id="IPR003594">
    <property type="entry name" value="HATPase_dom"/>
</dbReference>
<dbReference type="Gene3D" id="2.10.70.100">
    <property type="match status" value="1"/>
</dbReference>
<dbReference type="NCBIfam" id="TIGR00229">
    <property type="entry name" value="sensory_box"/>
    <property type="match status" value="1"/>
</dbReference>
<keyword evidence="6" id="KW-0812">Transmembrane</keyword>
<keyword evidence="4" id="KW-0808">Transferase</keyword>
<evidence type="ECO:0000256" key="2">
    <source>
        <dbReference type="ARBA" id="ARBA00012438"/>
    </source>
</evidence>
<dbReference type="EC" id="2.7.13.3" evidence="2"/>
<dbReference type="SUPFAM" id="SSF55874">
    <property type="entry name" value="ATPase domain of HSP90 chaperone/DNA topoisomerase II/histidine kinase"/>
    <property type="match status" value="1"/>
</dbReference>
<dbReference type="CDD" id="cd00130">
    <property type="entry name" value="PAS"/>
    <property type="match status" value="2"/>
</dbReference>
<dbReference type="SMART" id="SM00091">
    <property type="entry name" value="PAS"/>
    <property type="match status" value="2"/>
</dbReference>
<dbReference type="SMART" id="SM00387">
    <property type="entry name" value="HATPase_c"/>
    <property type="match status" value="1"/>
</dbReference>
<comment type="caution">
    <text evidence="7">The sequence shown here is derived from an EMBL/GenBank/DDBJ whole genome shotgun (WGS) entry which is preliminary data.</text>
</comment>
<dbReference type="PROSITE" id="PS50109">
    <property type="entry name" value="HIS_KIN"/>
    <property type="match status" value="1"/>
</dbReference>
<dbReference type="GO" id="GO:0000155">
    <property type="term" value="F:phosphorelay sensor kinase activity"/>
    <property type="evidence" value="ECO:0007669"/>
    <property type="project" value="InterPro"/>
</dbReference>
<dbReference type="Pfam" id="PF00512">
    <property type="entry name" value="HisKA"/>
    <property type="match status" value="1"/>
</dbReference>
<dbReference type="GO" id="GO:0005886">
    <property type="term" value="C:plasma membrane"/>
    <property type="evidence" value="ECO:0007669"/>
    <property type="project" value="TreeGrafter"/>
</dbReference>
<evidence type="ECO:0000256" key="5">
    <source>
        <dbReference type="ARBA" id="ARBA00022777"/>
    </source>
</evidence>
<dbReference type="AlphaFoldDB" id="A0A2V3TT04"/>
<dbReference type="PANTHER" id="PTHR43047:SF72">
    <property type="entry name" value="OSMOSENSING HISTIDINE PROTEIN KINASE SLN1"/>
    <property type="match status" value="1"/>
</dbReference>
<dbReference type="SMART" id="SM00388">
    <property type="entry name" value="HisKA"/>
    <property type="match status" value="1"/>
</dbReference>
<dbReference type="Gene3D" id="3.30.450.20">
    <property type="entry name" value="PAS domain"/>
    <property type="match status" value="2"/>
</dbReference>
<protein>
    <recommendedName>
        <fullName evidence="2">histidine kinase</fullName>
        <ecNumber evidence="2">2.7.13.3</ecNumber>
    </recommendedName>
</protein>
<dbReference type="InterPro" id="IPR036890">
    <property type="entry name" value="HATPase_C_sf"/>
</dbReference>
<organism evidence="7 8">
    <name type="scientific">Chelatococcus asaccharovorans</name>
    <dbReference type="NCBI Taxonomy" id="28210"/>
    <lineage>
        <taxon>Bacteria</taxon>
        <taxon>Pseudomonadati</taxon>
        <taxon>Pseudomonadota</taxon>
        <taxon>Alphaproteobacteria</taxon>
        <taxon>Hyphomicrobiales</taxon>
        <taxon>Chelatococcaceae</taxon>
        <taxon>Chelatococcus</taxon>
    </lineage>
</organism>
<evidence type="ECO:0000256" key="4">
    <source>
        <dbReference type="ARBA" id="ARBA00022679"/>
    </source>
</evidence>
<dbReference type="Gene3D" id="1.10.287.130">
    <property type="match status" value="1"/>
</dbReference>
<evidence type="ECO:0000256" key="3">
    <source>
        <dbReference type="ARBA" id="ARBA00022553"/>
    </source>
</evidence>
<name>A0A2V3TT04_9HYPH</name>
<reference evidence="7 8" key="1">
    <citation type="submission" date="2018-05" db="EMBL/GenBank/DDBJ databases">
        <title>Genomic Encyclopedia of Type Strains, Phase IV (KMG-IV): sequencing the most valuable type-strain genomes for metagenomic binning, comparative biology and taxonomic classification.</title>
        <authorList>
            <person name="Goeker M."/>
        </authorList>
    </citation>
    <scope>NUCLEOTIDE SEQUENCE [LARGE SCALE GENOMIC DNA]</scope>
    <source>
        <strain evidence="7 8">DSM 6462</strain>
    </source>
</reference>
<dbReference type="PRINTS" id="PR00344">
    <property type="entry name" value="BCTRLSENSOR"/>
</dbReference>
<dbReference type="SUPFAM" id="SSF47384">
    <property type="entry name" value="Homodimeric domain of signal transducing histidine kinase"/>
    <property type="match status" value="1"/>
</dbReference>
<keyword evidence="3" id="KW-0597">Phosphoprotein</keyword>
<dbReference type="GO" id="GO:0009927">
    <property type="term" value="F:histidine phosphotransfer kinase activity"/>
    <property type="evidence" value="ECO:0007669"/>
    <property type="project" value="TreeGrafter"/>
</dbReference>
<feature type="transmembrane region" description="Helical" evidence="6">
    <location>
        <begin position="37"/>
        <end position="59"/>
    </location>
</feature>
<dbReference type="Proteomes" id="UP000248021">
    <property type="component" value="Unassembled WGS sequence"/>
</dbReference>
<dbReference type="InterPro" id="IPR003661">
    <property type="entry name" value="HisK_dim/P_dom"/>
</dbReference>
<dbReference type="RefSeq" id="WP_110378049.1">
    <property type="nucleotide sequence ID" value="NZ_CAKNFM010000006.1"/>
</dbReference>
<evidence type="ECO:0000256" key="6">
    <source>
        <dbReference type="SAM" id="Phobius"/>
    </source>
</evidence>
<dbReference type="InterPro" id="IPR035965">
    <property type="entry name" value="PAS-like_dom_sf"/>
</dbReference>
<evidence type="ECO:0000256" key="1">
    <source>
        <dbReference type="ARBA" id="ARBA00000085"/>
    </source>
</evidence>
<dbReference type="InterPro" id="IPR000700">
    <property type="entry name" value="PAS-assoc_C"/>
</dbReference>
<evidence type="ECO:0000313" key="8">
    <source>
        <dbReference type="Proteomes" id="UP000248021"/>
    </source>
</evidence>
<feature type="transmembrane region" description="Helical" evidence="6">
    <location>
        <begin position="207"/>
        <end position="226"/>
    </location>
</feature>
<dbReference type="Pfam" id="PF12860">
    <property type="entry name" value="PAS_7"/>
    <property type="match status" value="1"/>
</dbReference>
<keyword evidence="6" id="KW-1133">Transmembrane helix</keyword>
<keyword evidence="8" id="KW-1185">Reference proteome</keyword>